<dbReference type="GO" id="GO:0001965">
    <property type="term" value="F:G-protein alpha-subunit binding"/>
    <property type="evidence" value="ECO:0007669"/>
    <property type="project" value="TreeGrafter"/>
</dbReference>
<dbReference type="PANTHER" id="PTHR45954:SF1">
    <property type="entry name" value="LD33695P"/>
    <property type="match status" value="1"/>
</dbReference>
<dbReference type="InterPro" id="IPR019734">
    <property type="entry name" value="TPR_rpt"/>
</dbReference>
<dbReference type="InterPro" id="IPR052386">
    <property type="entry name" value="GPSM"/>
</dbReference>
<keyword evidence="5" id="KW-0472">Membrane</keyword>
<comment type="caution">
    <text evidence="6">The sequence shown here is derived from an EMBL/GenBank/DDBJ whole genome shotgun (WGS) entry which is preliminary data.</text>
</comment>
<keyword evidence="4" id="KW-0802">TPR repeat</keyword>
<dbReference type="EMBL" id="SORL01000007">
    <property type="protein sequence ID" value="TDY64385.1"/>
    <property type="molecule type" value="Genomic_DNA"/>
</dbReference>
<accession>A0A4R8MKA8</accession>
<dbReference type="SUPFAM" id="SSF48452">
    <property type="entry name" value="TPR-like"/>
    <property type="match status" value="2"/>
</dbReference>
<dbReference type="Gene3D" id="3.30.565.10">
    <property type="entry name" value="Histidine kinase-like ATPase, C-terminal domain"/>
    <property type="match status" value="1"/>
</dbReference>
<name>A0A4R8MKA8_9FLAO</name>
<gene>
    <name evidence="6" type="ORF">DFQ06_1294</name>
</gene>
<dbReference type="InterPro" id="IPR011990">
    <property type="entry name" value="TPR-like_helical_dom_sf"/>
</dbReference>
<evidence type="ECO:0000313" key="7">
    <source>
        <dbReference type="Proteomes" id="UP000294824"/>
    </source>
</evidence>
<proteinExistence type="predicted"/>
<dbReference type="AlphaFoldDB" id="A0A4R8MKA8"/>
<evidence type="ECO:0000256" key="3">
    <source>
        <dbReference type="ARBA" id="ARBA00022737"/>
    </source>
</evidence>
<keyword evidence="5" id="KW-1133">Transmembrane helix</keyword>
<dbReference type="GO" id="GO:0005938">
    <property type="term" value="C:cell cortex"/>
    <property type="evidence" value="ECO:0007669"/>
    <property type="project" value="TreeGrafter"/>
</dbReference>
<evidence type="ECO:0000256" key="2">
    <source>
        <dbReference type="ARBA" id="ARBA00022490"/>
    </source>
</evidence>
<keyword evidence="3" id="KW-0677">Repeat</keyword>
<evidence type="ECO:0000256" key="1">
    <source>
        <dbReference type="ARBA" id="ARBA00004496"/>
    </source>
</evidence>
<dbReference type="InterPro" id="IPR036890">
    <property type="entry name" value="HATPase_C_sf"/>
</dbReference>
<feature type="repeat" description="TPR" evidence="4">
    <location>
        <begin position="119"/>
        <end position="152"/>
    </location>
</feature>
<protein>
    <submittedName>
        <fullName evidence="6">Tetratricopeptide repeat protein</fullName>
    </submittedName>
</protein>
<reference evidence="6 7" key="1">
    <citation type="submission" date="2019-03" db="EMBL/GenBank/DDBJ databases">
        <title>Genomic Encyclopedia of Type Strains, Phase III (KMG-III): the genomes of soil and plant-associated and newly described type strains.</title>
        <authorList>
            <person name="Whitman W."/>
        </authorList>
    </citation>
    <scope>NUCLEOTIDE SEQUENCE [LARGE SCALE GENOMIC DNA]</scope>
    <source>
        <strain evidence="6 7">CECT 8301</strain>
    </source>
</reference>
<dbReference type="SMART" id="SM00028">
    <property type="entry name" value="TPR"/>
    <property type="match status" value="2"/>
</dbReference>
<dbReference type="GO" id="GO:0005092">
    <property type="term" value="F:GDP-dissociation inhibitor activity"/>
    <property type="evidence" value="ECO:0007669"/>
    <property type="project" value="TreeGrafter"/>
</dbReference>
<dbReference type="PANTHER" id="PTHR45954">
    <property type="entry name" value="LD33695P"/>
    <property type="match status" value="1"/>
</dbReference>
<evidence type="ECO:0000256" key="5">
    <source>
        <dbReference type="SAM" id="Phobius"/>
    </source>
</evidence>
<dbReference type="PROSITE" id="PS50005">
    <property type="entry name" value="TPR"/>
    <property type="match status" value="1"/>
</dbReference>
<dbReference type="SUPFAM" id="SSF55874">
    <property type="entry name" value="ATPase domain of HSP90 chaperone/DNA topoisomerase II/histidine kinase"/>
    <property type="match status" value="1"/>
</dbReference>
<keyword evidence="5" id="KW-0812">Transmembrane</keyword>
<feature type="transmembrane region" description="Helical" evidence="5">
    <location>
        <begin position="347"/>
        <end position="367"/>
    </location>
</feature>
<evidence type="ECO:0000313" key="6">
    <source>
        <dbReference type="EMBL" id="TDY64385.1"/>
    </source>
</evidence>
<keyword evidence="7" id="KW-1185">Reference proteome</keyword>
<dbReference type="Gene3D" id="1.25.40.10">
    <property type="entry name" value="Tetratricopeptide repeat domain"/>
    <property type="match status" value="1"/>
</dbReference>
<evidence type="ECO:0000256" key="4">
    <source>
        <dbReference type="PROSITE-ProRule" id="PRU00339"/>
    </source>
</evidence>
<dbReference type="Pfam" id="PF13424">
    <property type="entry name" value="TPR_12"/>
    <property type="match status" value="1"/>
</dbReference>
<sequence length="562" mass="65298">MKVNKTSFLFFWFIALNIFCFVSHNLVAQNKKDSTLFYYKSITELKDVNYIGKSFEFFQKKADQQLLAGNNIKAAYYLELIALGQFKMGFPYESEVASVKALKLLDAVKDKAKSNDAKGRLSNQLGMIYRRLEDFENARRYYNQALELNKKTKDKIAIITNIGNTYADQNNFNKATETLLLFYNDALGLEASEIKATYFDNFGYFNLKIKNNRALKEMQKALKMRLELGDLSGLFSSYRHLSLFYSEKGNRTKARYFANKVKSLSDSIQTPAYQLEALALKLNLENNSDFKKYIDLNKQLISEKQLRENKFAAIKYNLGRNEQLLEENETKLLVSEFEKEKEITYKWLYLTLWVLVIILSILIFIALKSKHREDRVKEVYVTEKRISKKVHDEVANDVYQVMTRLQYDESSEKEELLDELEHIYNKTRDISRESGTIDLETNFSFVLNDLLLVYETEGLVIITRGLMDINWDIISEIKKTTIYRVLQELMTNMKKHSEATLVSISFKKNKNILEINYMDNGVGAELNRLGGLENVETRIHALRGTVIFSTKIGNGFKVNARI</sequence>
<dbReference type="Proteomes" id="UP000294824">
    <property type="component" value="Unassembled WGS sequence"/>
</dbReference>
<organism evidence="6 7">
    <name type="scientific">Algibacter lectus</name>
    <dbReference type="NCBI Taxonomy" id="221126"/>
    <lineage>
        <taxon>Bacteria</taxon>
        <taxon>Pseudomonadati</taxon>
        <taxon>Bacteroidota</taxon>
        <taxon>Flavobacteriia</taxon>
        <taxon>Flavobacteriales</taxon>
        <taxon>Flavobacteriaceae</taxon>
        <taxon>Algibacter</taxon>
    </lineage>
</organism>
<comment type="subcellular location">
    <subcellularLocation>
        <location evidence="1">Cytoplasm</location>
    </subcellularLocation>
</comment>
<keyword evidence="2" id="KW-0963">Cytoplasm</keyword>